<evidence type="ECO:0000313" key="2">
    <source>
        <dbReference type="EMBL" id="TWI62566.1"/>
    </source>
</evidence>
<evidence type="ECO:0000313" key="3">
    <source>
        <dbReference type="Proteomes" id="UP000318431"/>
    </source>
</evidence>
<comment type="caution">
    <text evidence="2">The sequence shown here is derived from an EMBL/GenBank/DDBJ whole genome shotgun (WGS) entry which is preliminary data.</text>
</comment>
<keyword evidence="1" id="KW-0472">Membrane</keyword>
<organism evidence="2 3">
    <name type="scientific">Pseudoduganella lurida</name>
    <dbReference type="NCBI Taxonomy" id="1036180"/>
    <lineage>
        <taxon>Bacteria</taxon>
        <taxon>Pseudomonadati</taxon>
        <taxon>Pseudomonadota</taxon>
        <taxon>Betaproteobacteria</taxon>
        <taxon>Burkholderiales</taxon>
        <taxon>Oxalobacteraceae</taxon>
        <taxon>Telluria group</taxon>
        <taxon>Pseudoduganella</taxon>
    </lineage>
</organism>
<protein>
    <submittedName>
        <fullName evidence="2">Uncharacterized protein</fullName>
    </submittedName>
</protein>
<dbReference type="OrthoDB" id="9155251at2"/>
<dbReference type="EMBL" id="VLLB01000008">
    <property type="protein sequence ID" value="TWI62566.1"/>
    <property type="molecule type" value="Genomic_DNA"/>
</dbReference>
<name>A0A562R2F8_9BURK</name>
<dbReference type="RefSeq" id="WP_145651418.1">
    <property type="nucleotide sequence ID" value="NZ_VLLB01000008.1"/>
</dbReference>
<proteinExistence type="predicted"/>
<feature type="transmembrane region" description="Helical" evidence="1">
    <location>
        <begin position="64"/>
        <end position="83"/>
    </location>
</feature>
<keyword evidence="3" id="KW-1185">Reference proteome</keyword>
<keyword evidence="1" id="KW-1133">Transmembrane helix</keyword>
<reference evidence="2 3" key="1">
    <citation type="journal article" date="2015" name="Stand. Genomic Sci.">
        <title>Genomic Encyclopedia of Bacterial and Archaeal Type Strains, Phase III: the genomes of soil and plant-associated and newly described type strains.</title>
        <authorList>
            <person name="Whitman W.B."/>
            <person name="Woyke T."/>
            <person name="Klenk H.P."/>
            <person name="Zhou Y."/>
            <person name="Lilburn T.G."/>
            <person name="Beck B.J."/>
            <person name="De Vos P."/>
            <person name="Vandamme P."/>
            <person name="Eisen J.A."/>
            <person name="Garrity G."/>
            <person name="Hugenholtz P."/>
            <person name="Kyrpides N.C."/>
        </authorList>
    </citation>
    <scope>NUCLEOTIDE SEQUENCE [LARGE SCALE GENOMIC DNA]</scope>
    <source>
        <strain evidence="2 3">CGMCC 1.10822</strain>
    </source>
</reference>
<dbReference type="AlphaFoldDB" id="A0A562R2F8"/>
<gene>
    <name evidence="2" type="ORF">IP91_04087</name>
</gene>
<evidence type="ECO:0000256" key="1">
    <source>
        <dbReference type="SAM" id="Phobius"/>
    </source>
</evidence>
<sequence length="229" mass="25235">MNKSLHAVQPLIGQSLVNLPPFGSCITADQNFPCCPKSERVVYVSVSVPPPQPPDTSEWGTPSTIVAVIALVVSLGVPIYTWLKDKGDKKKSVEDDYWLRQVVGPVAIEPLLKNVIELIGAVPADAISGNFSLQNIHEFHEQYLKKLATLAVNANSLQIIDGRLAAKAAVAIDEIQELMIDYCYHNEEMSLSGNVVVGYEKDVFQDSVRKKLVDLVTVIRDYQVKKVVH</sequence>
<dbReference type="Proteomes" id="UP000318431">
    <property type="component" value="Unassembled WGS sequence"/>
</dbReference>
<accession>A0A562R2F8</accession>
<keyword evidence="1" id="KW-0812">Transmembrane</keyword>